<feature type="transmembrane region" description="Helical" evidence="2">
    <location>
        <begin position="154"/>
        <end position="176"/>
    </location>
</feature>
<feature type="transmembrane region" description="Helical" evidence="2">
    <location>
        <begin position="379"/>
        <end position="400"/>
    </location>
</feature>
<organism evidence="4 5">
    <name type="scientific">Streptomyces nanshensis</name>
    <dbReference type="NCBI Taxonomy" id="518642"/>
    <lineage>
        <taxon>Bacteria</taxon>
        <taxon>Bacillati</taxon>
        <taxon>Actinomycetota</taxon>
        <taxon>Actinomycetes</taxon>
        <taxon>Kitasatosporales</taxon>
        <taxon>Streptomycetaceae</taxon>
        <taxon>Streptomyces</taxon>
    </lineage>
</organism>
<evidence type="ECO:0000313" key="5">
    <source>
        <dbReference type="Proteomes" id="UP000176005"/>
    </source>
</evidence>
<feature type="transmembrane region" description="Helical" evidence="2">
    <location>
        <begin position="406"/>
        <end position="426"/>
    </location>
</feature>
<feature type="transmembrane region" description="Helical" evidence="2">
    <location>
        <begin position="472"/>
        <end position="491"/>
    </location>
</feature>
<gene>
    <name evidence="4" type="ORF">AN218_15325</name>
</gene>
<evidence type="ECO:0000256" key="2">
    <source>
        <dbReference type="SAM" id="Phobius"/>
    </source>
</evidence>
<feature type="transmembrane region" description="Helical" evidence="2">
    <location>
        <begin position="85"/>
        <end position="106"/>
    </location>
</feature>
<name>A0A1E7L4H3_9ACTN</name>
<feature type="transmembrane region" description="Helical" evidence="2">
    <location>
        <begin position="438"/>
        <end position="466"/>
    </location>
</feature>
<reference evidence="4 5" key="1">
    <citation type="journal article" date="2016" name="Front. Microbiol.">
        <title>Comparative Genomics Analysis of Streptomyces Species Reveals Their Adaptation to the Marine Environment and Their Diversity at the Genomic Level.</title>
        <authorList>
            <person name="Tian X."/>
            <person name="Zhang Z."/>
            <person name="Yang T."/>
            <person name="Chen M."/>
            <person name="Li J."/>
            <person name="Chen F."/>
            <person name="Yang J."/>
            <person name="Li W."/>
            <person name="Zhang B."/>
            <person name="Zhang Z."/>
            <person name="Wu J."/>
            <person name="Zhang C."/>
            <person name="Long L."/>
            <person name="Xiao J."/>
        </authorList>
    </citation>
    <scope>NUCLEOTIDE SEQUENCE [LARGE SCALE GENOMIC DNA]</scope>
    <source>
        <strain evidence="4 5">SCSIO 10429</strain>
    </source>
</reference>
<evidence type="ECO:0000256" key="3">
    <source>
        <dbReference type="SAM" id="SignalP"/>
    </source>
</evidence>
<feature type="transmembrane region" description="Helical" evidence="2">
    <location>
        <begin position="127"/>
        <end position="148"/>
    </location>
</feature>
<feature type="region of interest" description="Disordered" evidence="1">
    <location>
        <begin position="226"/>
        <end position="251"/>
    </location>
</feature>
<keyword evidence="3" id="KW-0732">Signal</keyword>
<sequence>MSPRRRRLRRGGLVVLLTAFVVALSAGPAAADSSGRAVLADSGTGGLLGPWNVKTSEGVRIDDYELFGGGSSPADSGMRLLLDGLFALTKLLVGGACWLIDWAYRYPIVDKLITPAQNISDAYQQHIVEPLGITGLWLAWAFVFGLLMAMRGKVARGAGEILLTLLICALSASALVRPDYLLGYNGPVQQVQRASLEAASITASAGKDSGGGAKNDPCDLVTGPAKETCEEEQQPTAKERHAAERKRAEQRKKKCDAIVGPARDVCISGKRPLAAADVSQPITRTLTEVLVVQPYQLLQWGQTIKRSDPMYKDYKKAINYTENRDDDDCDLVVGPAHDACTGDVPGKSSGESEQDLMAEHGKAGETAAAYNKILDWSRVLGALFLLGAAALFCLIIYAMVMAMLCAQVAAVATAAMAVLAFAWAILPGPNRAAAWKWTGIFMAVSVVLFAVSVFIPFLGIAARAILSSEGTVVVERLILLDVLALAGLAGHRRMLAAISQMGQTFSARMRYAKVGGSHLLGDNAAGIGMALASVGVGQGGGAGGLGLGVGGMPMLGGPGGSPALAAFHARRGKIGAALAALSDPTGMPGHPGRL</sequence>
<accession>A0A1E7L4H3</accession>
<evidence type="ECO:0000256" key="1">
    <source>
        <dbReference type="SAM" id="MobiDB-lite"/>
    </source>
</evidence>
<keyword evidence="2" id="KW-0472">Membrane</keyword>
<evidence type="ECO:0000313" key="4">
    <source>
        <dbReference type="EMBL" id="OEV10913.1"/>
    </source>
</evidence>
<evidence type="ECO:0008006" key="6">
    <source>
        <dbReference type="Google" id="ProtNLM"/>
    </source>
</evidence>
<dbReference type="PATRIC" id="fig|518642.10.peg.3321"/>
<keyword evidence="2" id="KW-0812">Transmembrane</keyword>
<feature type="chain" id="PRO_5009197043" description="TrbL/VirB6 plasmid conjugal transfer protein" evidence="3">
    <location>
        <begin position="32"/>
        <end position="594"/>
    </location>
</feature>
<feature type="compositionally biased region" description="Basic and acidic residues" evidence="1">
    <location>
        <begin position="237"/>
        <end position="247"/>
    </location>
</feature>
<feature type="non-terminal residue" evidence="4">
    <location>
        <position position="594"/>
    </location>
</feature>
<keyword evidence="5" id="KW-1185">Reference proteome</keyword>
<keyword evidence="2" id="KW-1133">Transmembrane helix</keyword>
<proteinExistence type="predicted"/>
<dbReference type="AlphaFoldDB" id="A0A1E7L4H3"/>
<protein>
    <recommendedName>
        <fullName evidence="6">TrbL/VirB6 plasmid conjugal transfer protein</fullName>
    </recommendedName>
</protein>
<feature type="signal peptide" evidence="3">
    <location>
        <begin position="1"/>
        <end position="31"/>
    </location>
</feature>
<dbReference type="EMBL" id="LJGW01000258">
    <property type="protein sequence ID" value="OEV10913.1"/>
    <property type="molecule type" value="Genomic_DNA"/>
</dbReference>
<dbReference type="Proteomes" id="UP000176005">
    <property type="component" value="Unassembled WGS sequence"/>
</dbReference>
<comment type="caution">
    <text evidence="4">The sequence shown here is derived from an EMBL/GenBank/DDBJ whole genome shotgun (WGS) entry which is preliminary data.</text>
</comment>